<evidence type="ECO:0000313" key="3">
    <source>
        <dbReference type="Proteomes" id="UP000003085"/>
    </source>
</evidence>
<dbReference type="Proteomes" id="UP000003085">
    <property type="component" value="Unassembled WGS sequence"/>
</dbReference>
<gene>
    <name evidence="2" type="ORF">HMP0015_2742</name>
</gene>
<proteinExistence type="predicted"/>
<evidence type="ECO:0000313" key="2">
    <source>
        <dbReference type="EMBL" id="EFF81790.1"/>
    </source>
</evidence>
<organism evidence="2 3">
    <name type="scientific">Acinetobacter haemolyticus ATCC 19194</name>
    <dbReference type="NCBI Taxonomy" id="707232"/>
    <lineage>
        <taxon>Bacteria</taxon>
        <taxon>Pseudomonadati</taxon>
        <taxon>Pseudomonadota</taxon>
        <taxon>Gammaproteobacteria</taxon>
        <taxon>Moraxellales</taxon>
        <taxon>Moraxellaceae</taxon>
        <taxon>Acinetobacter</taxon>
    </lineage>
</organism>
<comment type="caution">
    <text evidence="2">The sequence shown here is derived from an EMBL/GenBank/DDBJ whole genome shotgun (WGS) entry which is preliminary data.</text>
</comment>
<dbReference type="HOGENOM" id="CLU_852227_0_0_6"/>
<feature type="coiled-coil region" evidence="1">
    <location>
        <begin position="153"/>
        <end position="180"/>
    </location>
</feature>
<reference evidence="3" key="1">
    <citation type="submission" date="2010-03" db="EMBL/GenBank/DDBJ databases">
        <title>Complete sequence of Mobiluncus curtisii ATCC 43063.</title>
        <authorList>
            <person name="Muzny D."/>
            <person name="Qin X."/>
            <person name="Deng J."/>
            <person name="Jiang H."/>
            <person name="Liu Y."/>
            <person name="Qu J."/>
            <person name="Song X.-Z."/>
            <person name="Zhang L."/>
            <person name="Thornton R."/>
            <person name="Coyle M."/>
            <person name="Francisco L."/>
            <person name="Jackson L."/>
            <person name="Javaid M."/>
            <person name="Korchina V."/>
            <person name="Kovar C."/>
            <person name="Mata R."/>
            <person name="Mathew T."/>
            <person name="Ngo R."/>
            <person name="Nguyen L."/>
            <person name="Nguyen N."/>
            <person name="Okwuonu G."/>
            <person name="Ongeri F."/>
            <person name="Pham C."/>
            <person name="Simmons D."/>
            <person name="Wilczek-Boney K."/>
            <person name="Hale W."/>
            <person name="Jakkamsetti A."/>
            <person name="Pham P."/>
            <person name="Ruth R."/>
            <person name="San Lucas F."/>
            <person name="Warren J."/>
            <person name="Zhang J."/>
            <person name="Zhao Z."/>
            <person name="Zhou C."/>
            <person name="Zhu D."/>
            <person name="Lee S."/>
            <person name="Bess C."/>
            <person name="Blankenburg K."/>
            <person name="Forbes L."/>
            <person name="Fu Q."/>
            <person name="Gubbala S."/>
            <person name="Hirani K."/>
            <person name="Jayaseelan J.C."/>
            <person name="Lara F."/>
            <person name="Munidasa M."/>
            <person name="Palculict T."/>
            <person name="Patil S."/>
            <person name="Pu L.-L."/>
            <person name="Saada N."/>
            <person name="Tang L."/>
            <person name="Weissenberger G."/>
            <person name="Zhu Y."/>
            <person name="Hemphill L."/>
            <person name="Shang Y."/>
            <person name="Youmans B."/>
            <person name="Ayvaz T."/>
            <person name="Ross M."/>
            <person name="Santibanez J."/>
            <person name="Aqrawi P."/>
            <person name="Gross S."/>
            <person name="Joshi V."/>
            <person name="Fowler G."/>
            <person name="Nazareth L."/>
            <person name="Reid J."/>
            <person name="Worley K."/>
            <person name="Petrosino J."/>
            <person name="Highlander S."/>
            <person name="Gibbs R."/>
            <person name="Gibbs R."/>
        </authorList>
    </citation>
    <scope>NUCLEOTIDE SEQUENCE [LARGE SCALE GENOMIC DNA]</scope>
    <source>
        <strain evidence="3">ATCC 19194</strain>
    </source>
</reference>
<sequence>MSEIKTSHEIGSVISEFDELLNNLSEVLKESRPRTDIRSTKLWKIKKDLSNIENLDLDSMAKVSELASKYNTINNIFTNNVAYNKNDLSKIIEGAQNYTQESNENYNDYFFELSMGVRFLLALKNKGISTTVNLDGVCGIIVNDEIAIECKYIHSQSNMVKNIKEAKKQIEKRIDNNQAKYGLIALDLSHICPREKVNNFANSTLNDFIEMYEMLKSKGYIEGNVLSSILHDRNFYKIISSYILSQVETSFYYELGFSYDLGASTKAIIFQSLNSFAFEHNDILIPLSTRGMTYYLNKELNEESELETIKLIHSLVVGI</sequence>
<evidence type="ECO:0000256" key="1">
    <source>
        <dbReference type="SAM" id="Coils"/>
    </source>
</evidence>
<keyword evidence="1" id="KW-0175">Coiled coil</keyword>
<dbReference type="RefSeq" id="WP_004640339.1">
    <property type="nucleotide sequence ID" value="NZ_GG770435.1"/>
</dbReference>
<accession>D4XSQ0</accession>
<dbReference type="EMBL" id="ADMT01000206">
    <property type="protein sequence ID" value="EFF81790.1"/>
    <property type="molecule type" value="Genomic_DNA"/>
</dbReference>
<name>D4XSQ0_ACIHA</name>
<protein>
    <submittedName>
        <fullName evidence="2">Uncharacterized protein</fullName>
    </submittedName>
</protein>
<dbReference type="AlphaFoldDB" id="D4XSQ0"/>